<reference evidence="4 5" key="1">
    <citation type="submission" date="2024-03" db="EMBL/GenBank/DDBJ databases">
        <title>Novel species of the genus Variovorax.</title>
        <authorList>
            <person name="Liu Q."/>
            <person name="Xin Y.-H."/>
        </authorList>
    </citation>
    <scope>NUCLEOTIDE SEQUENCE [LARGE SCALE GENOMIC DNA]</scope>
    <source>
        <strain evidence="4 5">KACC 18901</strain>
    </source>
</reference>
<evidence type="ECO:0000313" key="5">
    <source>
        <dbReference type="Proteomes" id="UP001367030"/>
    </source>
</evidence>
<comment type="caution">
    <text evidence="4">The sequence shown here is derived from an EMBL/GenBank/DDBJ whole genome shotgun (WGS) entry which is preliminary data.</text>
</comment>
<dbReference type="PANTHER" id="PTHR35936:SF17">
    <property type="entry name" value="ARGININE-BINDING EXTRACELLULAR PROTEIN ARTP"/>
    <property type="match status" value="1"/>
</dbReference>
<feature type="signal peptide" evidence="2">
    <location>
        <begin position="1"/>
        <end position="26"/>
    </location>
</feature>
<dbReference type="InterPro" id="IPR006311">
    <property type="entry name" value="TAT_signal"/>
</dbReference>
<organism evidence="4 5">
    <name type="scientific">Variovorax robiniae</name>
    <dbReference type="NCBI Taxonomy" id="1836199"/>
    <lineage>
        <taxon>Bacteria</taxon>
        <taxon>Pseudomonadati</taxon>
        <taxon>Pseudomonadota</taxon>
        <taxon>Betaproteobacteria</taxon>
        <taxon>Burkholderiales</taxon>
        <taxon>Comamonadaceae</taxon>
        <taxon>Variovorax</taxon>
    </lineage>
</organism>
<gene>
    <name evidence="4" type="ORF">WKW79_26625</name>
</gene>
<evidence type="ECO:0000259" key="3">
    <source>
        <dbReference type="SMART" id="SM00062"/>
    </source>
</evidence>
<evidence type="ECO:0000313" key="4">
    <source>
        <dbReference type="EMBL" id="MEJ8858171.1"/>
    </source>
</evidence>
<dbReference type="SMART" id="SM00062">
    <property type="entry name" value="PBPb"/>
    <property type="match status" value="1"/>
</dbReference>
<dbReference type="Proteomes" id="UP001367030">
    <property type="component" value="Unassembled WGS sequence"/>
</dbReference>
<dbReference type="PROSITE" id="PS51318">
    <property type="entry name" value="TAT"/>
    <property type="match status" value="1"/>
</dbReference>
<protein>
    <submittedName>
        <fullName evidence="4">Transporter substrate-binding domain-containing protein</fullName>
    </submittedName>
</protein>
<sequence length="281" mass="30850">MTNRRQFMTHVAMASAATAWSHNVFAQQPDATESAWARINRTKVIRMGAVAGAAPYYHKDLASGEWKGFMIDFGKGLADSMKAKLEINETTWGNSVLDLQSNKIDVFFGLNPTPARALVVDFSDPLFNNAFVLLARKDFNPKTWEEINKPEVKIAVDIGSSHDQMISKVCPNASIIRLEKAADATLAVQTGRADCQVLAVVLALTVISKNPTIGHLVLPTPTQATTTNLGFRKEADHQWKDYVNKWIAQTRASGKVKDVVLSNMQALSGVKPDQIPPTISF</sequence>
<dbReference type="Gene3D" id="3.40.190.10">
    <property type="entry name" value="Periplasmic binding protein-like II"/>
    <property type="match status" value="2"/>
</dbReference>
<accession>A0ABU8XF56</accession>
<proteinExistence type="predicted"/>
<evidence type="ECO:0000256" key="2">
    <source>
        <dbReference type="SAM" id="SignalP"/>
    </source>
</evidence>
<feature type="chain" id="PRO_5046867344" evidence="2">
    <location>
        <begin position="27"/>
        <end position="281"/>
    </location>
</feature>
<evidence type="ECO:0000256" key="1">
    <source>
        <dbReference type="ARBA" id="ARBA00022729"/>
    </source>
</evidence>
<dbReference type="RefSeq" id="WP_340338237.1">
    <property type="nucleotide sequence ID" value="NZ_JBBKZS010000015.1"/>
</dbReference>
<keyword evidence="1 2" id="KW-0732">Signal</keyword>
<feature type="domain" description="Solute-binding protein family 3/N-terminal" evidence="3">
    <location>
        <begin position="44"/>
        <end position="264"/>
    </location>
</feature>
<keyword evidence="5" id="KW-1185">Reference proteome</keyword>
<dbReference type="SUPFAM" id="SSF53850">
    <property type="entry name" value="Periplasmic binding protein-like II"/>
    <property type="match status" value="1"/>
</dbReference>
<name>A0ABU8XF56_9BURK</name>
<dbReference type="Pfam" id="PF00497">
    <property type="entry name" value="SBP_bac_3"/>
    <property type="match status" value="1"/>
</dbReference>
<dbReference type="PANTHER" id="PTHR35936">
    <property type="entry name" value="MEMBRANE-BOUND LYTIC MUREIN TRANSGLYCOSYLASE F"/>
    <property type="match status" value="1"/>
</dbReference>
<dbReference type="EMBL" id="JBBKZS010000015">
    <property type="protein sequence ID" value="MEJ8858171.1"/>
    <property type="molecule type" value="Genomic_DNA"/>
</dbReference>
<dbReference type="InterPro" id="IPR001638">
    <property type="entry name" value="Solute-binding_3/MltF_N"/>
</dbReference>